<evidence type="ECO:0000313" key="3">
    <source>
        <dbReference type="Proteomes" id="UP000606974"/>
    </source>
</evidence>
<reference evidence="2" key="1">
    <citation type="submission" date="2020-02" db="EMBL/GenBank/DDBJ databases">
        <authorList>
            <person name="Palmer J.M."/>
        </authorList>
    </citation>
    <scope>NUCLEOTIDE SEQUENCE</scope>
    <source>
        <strain evidence="2">EPUS1.4</strain>
        <tissue evidence="2">Thallus</tissue>
    </source>
</reference>
<evidence type="ECO:0000256" key="1">
    <source>
        <dbReference type="SAM" id="MobiDB-lite"/>
    </source>
</evidence>
<proteinExistence type="predicted"/>
<gene>
    <name evidence="2" type="ORF">GJ744_010719</name>
</gene>
<evidence type="ECO:0000313" key="2">
    <source>
        <dbReference type="EMBL" id="KAF7507285.1"/>
    </source>
</evidence>
<protein>
    <submittedName>
        <fullName evidence="2">Uncharacterized protein</fullName>
    </submittedName>
</protein>
<comment type="caution">
    <text evidence="2">The sequence shown here is derived from an EMBL/GenBank/DDBJ whole genome shotgun (WGS) entry which is preliminary data.</text>
</comment>
<organism evidence="2 3">
    <name type="scientific">Endocarpon pusillum</name>
    <dbReference type="NCBI Taxonomy" id="364733"/>
    <lineage>
        <taxon>Eukaryota</taxon>
        <taxon>Fungi</taxon>
        <taxon>Dikarya</taxon>
        <taxon>Ascomycota</taxon>
        <taxon>Pezizomycotina</taxon>
        <taxon>Eurotiomycetes</taxon>
        <taxon>Chaetothyriomycetidae</taxon>
        <taxon>Verrucariales</taxon>
        <taxon>Verrucariaceae</taxon>
        <taxon>Endocarpon</taxon>
    </lineage>
</organism>
<feature type="region of interest" description="Disordered" evidence="1">
    <location>
        <begin position="1"/>
        <end position="20"/>
    </location>
</feature>
<sequence length="79" mass="8912">MVTGGQLQRKQDKDADSFGKAWETDSNLEQECNTVNKPLKWNVVEQRMPCKHEILMILADPLLRSKSVRLGAAGMGIER</sequence>
<dbReference type="EMBL" id="JAACFV010000071">
    <property type="protein sequence ID" value="KAF7507285.1"/>
    <property type="molecule type" value="Genomic_DNA"/>
</dbReference>
<dbReference type="AlphaFoldDB" id="A0A8H7ADU5"/>
<accession>A0A8H7ADU5</accession>
<dbReference type="Proteomes" id="UP000606974">
    <property type="component" value="Unassembled WGS sequence"/>
</dbReference>
<keyword evidence="3" id="KW-1185">Reference proteome</keyword>
<name>A0A8H7ADU5_9EURO</name>